<dbReference type="Proteomes" id="UP000000753">
    <property type="component" value="Chromosome"/>
</dbReference>
<dbReference type="KEGG" id="swp:swp_3437"/>
<keyword evidence="2" id="KW-1185">Reference proteome</keyword>
<dbReference type="HOGENOM" id="CLU_3257779_0_0_6"/>
<name>B8CRX8_SHEPW</name>
<organism evidence="1 2">
    <name type="scientific">Shewanella piezotolerans (strain WP3 / JCM 13877)</name>
    <dbReference type="NCBI Taxonomy" id="225849"/>
    <lineage>
        <taxon>Bacteria</taxon>
        <taxon>Pseudomonadati</taxon>
        <taxon>Pseudomonadota</taxon>
        <taxon>Gammaproteobacteria</taxon>
        <taxon>Alteromonadales</taxon>
        <taxon>Shewanellaceae</taxon>
        <taxon>Shewanella</taxon>
    </lineage>
</organism>
<dbReference type="AlphaFoldDB" id="B8CRX8"/>
<reference evidence="1 2" key="1">
    <citation type="journal article" date="2008" name="PLoS ONE">
        <title>Environmental adaptation: genomic analysis of the piezotolerant and psychrotolerant deep-sea iron reducing bacterium Shewanella piezotolerans WP3.</title>
        <authorList>
            <person name="Wang F."/>
            <person name="Wang J."/>
            <person name="Jian H."/>
            <person name="Zhang B."/>
            <person name="Li S."/>
            <person name="Wang F."/>
            <person name="Zeng X."/>
            <person name="Gao L."/>
            <person name="Bartlett D.H."/>
            <person name="Yu J."/>
            <person name="Hu S."/>
            <person name="Xiao X."/>
        </authorList>
    </citation>
    <scope>NUCLEOTIDE SEQUENCE [LARGE SCALE GENOMIC DNA]</scope>
    <source>
        <strain evidence="2">WP3 / JCM 13877</strain>
    </source>
</reference>
<sequence length="42" mass="4295">MPYFPLMKLNTPSALTLAGSCPLTSQAQGTASDSSELGCASF</sequence>
<evidence type="ECO:0000313" key="2">
    <source>
        <dbReference type="Proteomes" id="UP000000753"/>
    </source>
</evidence>
<gene>
    <name evidence="1" type="ordered locus">swp_3437</name>
</gene>
<evidence type="ECO:0000313" key="1">
    <source>
        <dbReference type="EMBL" id="ACJ30136.1"/>
    </source>
</evidence>
<dbReference type="EMBL" id="CP000472">
    <property type="protein sequence ID" value="ACJ30136.1"/>
    <property type="molecule type" value="Genomic_DNA"/>
</dbReference>
<proteinExistence type="predicted"/>
<protein>
    <submittedName>
        <fullName evidence="1">Uncharacterized protein</fullName>
    </submittedName>
</protein>
<accession>B8CRX8</accession>